<dbReference type="PANTHER" id="PTHR47534:SF3">
    <property type="entry name" value="ALCOHOL DEHYDROGENASE-LIKE C-TERMINAL DOMAIN-CONTAINING PROTEIN"/>
    <property type="match status" value="1"/>
</dbReference>
<accession>A0A0D0BCG5</accession>
<dbReference type="OrthoDB" id="2898509at2759"/>
<sequence length="285" mass="31431">MAPSVSAVRALNSAFSPSYLPVAVFGNTHIIRVGRNRAAAESIISKFPRPTLPSAKHKFIALDVSLMKNVQVTTKELLTRTPKINFLVLSAGILNMSGRDETREGINKKLAVHYYSRWKFMHELAPALVKAKEAGEDAKALSVFAPGNGRKTNVDDLGLKKTYSVFAAALKAPTYNDLMVESFASCYPSVAFIHANPGPVRTNGAYTSTSFLIRLAGPIVKSKLQDDEGEYFLHGLFSTISRPGSWRIDANGDNMGMAKYFGNDESRRRLWEHTVEVTRSMERTS</sequence>
<dbReference type="Gene3D" id="3.40.50.720">
    <property type="entry name" value="NAD(P)-binding Rossmann-like Domain"/>
    <property type="match status" value="1"/>
</dbReference>
<dbReference type="SUPFAM" id="SSF51735">
    <property type="entry name" value="NAD(P)-binding Rossmann-fold domains"/>
    <property type="match status" value="1"/>
</dbReference>
<reference evidence="2 3" key="1">
    <citation type="submission" date="2014-04" db="EMBL/GenBank/DDBJ databases">
        <title>Evolutionary Origins and Diversification of the Mycorrhizal Mutualists.</title>
        <authorList>
            <consortium name="DOE Joint Genome Institute"/>
            <consortium name="Mycorrhizal Genomics Consortium"/>
            <person name="Kohler A."/>
            <person name="Kuo A."/>
            <person name="Nagy L.G."/>
            <person name="Floudas D."/>
            <person name="Copeland A."/>
            <person name="Barry K.W."/>
            <person name="Cichocki N."/>
            <person name="Veneault-Fourrey C."/>
            <person name="LaButti K."/>
            <person name="Lindquist E.A."/>
            <person name="Lipzen A."/>
            <person name="Lundell T."/>
            <person name="Morin E."/>
            <person name="Murat C."/>
            <person name="Riley R."/>
            <person name="Ohm R."/>
            <person name="Sun H."/>
            <person name="Tunlid A."/>
            <person name="Henrissat B."/>
            <person name="Grigoriev I.V."/>
            <person name="Hibbett D.S."/>
            <person name="Martin F."/>
        </authorList>
    </citation>
    <scope>NUCLEOTIDE SEQUENCE [LARGE SCALE GENOMIC DNA]</scope>
    <source>
        <strain evidence="2 3">FD-317 M1</strain>
    </source>
</reference>
<keyword evidence="3" id="KW-1185">Reference proteome</keyword>
<dbReference type="EMBL" id="KN834848">
    <property type="protein sequence ID" value="KIK52141.1"/>
    <property type="molecule type" value="Genomic_DNA"/>
</dbReference>
<dbReference type="GO" id="GO:0016491">
    <property type="term" value="F:oxidoreductase activity"/>
    <property type="evidence" value="ECO:0007669"/>
    <property type="project" value="UniProtKB-KW"/>
</dbReference>
<name>A0A0D0BCG5_9AGAR</name>
<gene>
    <name evidence="2" type="ORF">GYMLUDRAFT_77944</name>
</gene>
<evidence type="ECO:0000256" key="1">
    <source>
        <dbReference type="ARBA" id="ARBA00023002"/>
    </source>
</evidence>
<dbReference type="AlphaFoldDB" id="A0A0D0BCG5"/>
<dbReference type="InterPro" id="IPR036291">
    <property type="entry name" value="NAD(P)-bd_dom_sf"/>
</dbReference>
<organism evidence="2 3">
    <name type="scientific">Collybiopsis luxurians FD-317 M1</name>
    <dbReference type="NCBI Taxonomy" id="944289"/>
    <lineage>
        <taxon>Eukaryota</taxon>
        <taxon>Fungi</taxon>
        <taxon>Dikarya</taxon>
        <taxon>Basidiomycota</taxon>
        <taxon>Agaricomycotina</taxon>
        <taxon>Agaricomycetes</taxon>
        <taxon>Agaricomycetidae</taxon>
        <taxon>Agaricales</taxon>
        <taxon>Marasmiineae</taxon>
        <taxon>Omphalotaceae</taxon>
        <taxon>Collybiopsis</taxon>
        <taxon>Collybiopsis luxurians</taxon>
    </lineage>
</organism>
<proteinExistence type="predicted"/>
<dbReference type="Proteomes" id="UP000053593">
    <property type="component" value="Unassembled WGS sequence"/>
</dbReference>
<protein>
    <recommendedName>
        <fullName evidence="4">NAD(P)-binding protein</fullName>
    </recommendedName>
</protein>
<keyword evidence="1" id="KW-0560">Oxidoreductase</keyword>
<dbReference type="InterPro" id="IPR052228">
    <property type="entry name" value="Sec_Metab_Biosynth_Oxidored"/>
</dbReference>
<evidence type="ECO:0000313" key="3">
    <source>
        <dbReference type="Proteomes" id="UP000053593"/>
    </source>
</evidence>
<dbReference type="HOGENOM" id="CLU_044999_1_0_1"/>
<evidence type="ECO:0008006" key="4">
    <source>
        <dbReference type="Google" id="ProtNLM"/>
    </source>
</evidence>
<dbReference type="PANTHER" id="PTHR47534">
    <property type="entry name" value="YALI0E05731P"/>
    <property type="match status" value="1"/>
</dbReference>
<evidence type="ECO:0000313" key="2">
    <source>
        <dbReference type="EMBL" id="KIK52141.1"/>
    </source>
</evidence>